<proteinExistence type="predicted"/>
<name>S7N522_MYOBR</name>
<evidence type="ECO:0000313" key="3">
    <source>
        <dbReference type="Proteomes" id="UP000052978"/>
    </source>
</evidence>
<dbReference type="Proteomes" id="UP000052978">
    <property type="component" value="Unassembled WGS sequence"/>
</dbReference>
<organism evidence="2 3">
    <name type="scientific">Myotis brandtii</name>
    <name type="common">Brandt's bat</name>
    <dbReference type="NCBI Taxonomy" id="109478"/>
    <lineage>
        <taxon>Eukaryota</taxon>
        <taxon>Metazoa</taxon>
        <taxon>Chordata</taxon>
        <taxon>Craniata</taxon>
        <taxon>Vertebrata</taxon>
        <taxon>Euteleostomi</taxon>
        <taxon>Mammalia</taxon>
        <taxon>Eutheria</taxon>
        <taxon>Laurasiatheria</taxon>
        <taxon>Chiroptera</taxon>
        <taxon>Yangochiroptera</taxon>
        <taxon>Vespertilionidae</taxon>
        <taxon>Myotis</taxon>
    </lineage>
</organism>
<dbReference type="AlphaFoldDB" id="S7N522"/>
<reference evidence="2 3" key="1">
    <citation type="journal article" date="2013" name="Nat. Commun.">
        <title>Genome analysis reveals insights into physiology and longevity of the Brandt's bat Myotis brandtii.</title>
        <authorList>
            <person name="Seim I."/>
            <person name="Fang X."/>
            <person name="Xiong Z."/>
            <person name="Lobanov A.V."/>
            <person name="Huang Z."/>
            <person name="Ma S."/>
            <person name="Feng Y."/>
            <person name="Turanov A.A."/>
            <person name="Zhu Y."/>
            <person name="Lenz T.L."/>
            <person name="Gerashchenko M.V."/>
            <person name="Fan D."/>
            <person name="Hee Yim S."/>
            <person name="Yao X."/>
            <person name="Jordan D."/>
            <person name="Xiong Y."/>
            <person name="Ma Y."/>
            <person name="Lyapunov A.N."/>
            <person name="Chen G."/>
            <person name="Kulakova O.I."/>
            <person name="Sun Y."/>
            <person name="Lee S.G."/>
            <person name="Bronson R.T."/>
            <person name="Moskalev A.A."/>
            <person name="Sunyaev S.R."/>
            <person name="Zhang G."/>
            <person name="Krogh A."/>
            <person name="Wang J."/>
            <person name="Gladyshev V.N."/>
        </authorList>
    </citation>
    <scope>NUCLEOTIDE SEQUENCE [LARGE SCALE GENOMIC DNA]</scope>
</reference>
<feature type="compositionally biased region" description="Polar residues" evidence="1">
    <location>
        <begin position="42"/>
        <end position="66"/>
    </location>
</feature>
<evidence type="ECO:0000256" key="1">
    <source>
        <dbReference type="SAM" id="MobiDB-lite"/>
    </source>
</evidence>
<accession>S7N522</accession>
<feature type="region of interest" description="Disordered" evidence="1">
    <location>
        <begin position="41"/>
        <end position="100"/>
    </location>
</feature>
<protein>
    <submittedName>
        <fullName evidence="2">Uncharacterized protein</fullName>
    </submittedName>
</protein>
<keyword evidence="3" id="KW-1185">Reference proteome</keyword>
<evidence type="ECO:0000313" key="2">
    <source>
        <dbReference type="EMBL" id="EPQ12184.1"/>
    </source>
</evidence>
<gene>
    <name evidence="2" type="ORF">D623_10013179</name>
</gene>
<sequence length="109" mass="11341">MTQPLPALQTGKEMVTDHPAAQVTVVWLWVSLPRPAALLRSTRATTVSSAHSRGTQMTLGSPSPDSGENPEPPRDALTTEGPAPPAGAAKRGQSPATGGVTLKRLKLIL</sequence>
<dbReference type="EMBL" id="KE163465">
    <property type="protein sequence ID" value="EPQ12184.1"/>
    <property type="molecule type" value="Genomic_DNA"/>
</dbReference>